<sequence length="135" mass="15535">MAEKPPVWGYSTGYDVDGEALEQLTSKLQVQRKAVLLRLFAVALRKEEGLAEASAEEEEEEEEDEKEDAEEGSDDGAEDEKEDDADDSSAEEVEEKENRQRKRFAYECVFYELTKKATFQAHFELWNSCKSLRQK</sequence>
<organism evidence="2 3">
    <name type="scientific">Dibothriocephalus latus</name>
    <name type="common">Fish tapeworm</name>
    <name type="synonym">Diphyllobothrium latum</name>
    <dbReference type="NCBI Taxonomy" id="60516"/>
    <lineage>
        <taxon>Eukaryota</taxon>
        <taxon>Metazoa</taxon>
        <taxon>Spiralia</taxon>
        <taxon>Lophotrochozoa</taxon>
        <taxon>Platyhelminthes</taxon>
        <taxon>Cestoda</taxon>
        <taxon>Eucestoda</taxon>
        <taxon>Diphyllobothriidea</taxon>
        <taxon>Diphyllobothriidae</taxon>
        <taxon>Dibothriocephalus</taxon>
    </lineage>
</organism>
<dbReference type="AlphaFoldDB" id="A0A3P7RGJ6"/>
<evidence type="ECO:0000313" key="3">
    <source>
        <dbReference type="Proteomes" id="UP000281553"/>
    </source>
</evidence>
<keyword evidence="3" id="KW-1185">Reference proteome</keyword>
<dbReference type="EMBL" id="UYRU01105150">
    <property type="protein sequence ID" value="VDN42612.1"/>
    <property type="molecule type" value="Genomic_DNA"/>
</dbReference>
<reference evidence="2 3" key="1">
    <citation type="submission" date="2018-11" db="EMBL/GenBank/DDBJ databases">
        <authorList>
            <consortium name="Pathogen Informatics"/>
        </authorList>
    </citation>
    <scope>NUCLEOTIDE SEQUENCE [LARGE SCALE GENOMIC DNA]</scope>
</reference>
<evidence type="ECO:0000256" key="1">
    <source>
        <dbReference type="SAM" id="MobiDB-lite"/>
    </source>
</evidence>
<feature type="region of interest" description="Disordered" evidence="1">
    <location>
        <begin position="49"/>
        <end position="100"/>
    </location>
</feature>
<dbReference type="OrthoDB" id="427368at2759"/>
<gene>
    <name evidence="2" type="ORF">DILT_LOCUS18868</name>
</gene>
<accession>A0A3P7RGJ6</accession>
<dbReference type="Proteomes" id="UP000281553">
    <property type="component" value="Unassembled WGS sequence"/>
</dbReference>
<name>A0A3P7RGJ6_DIBLA</name>
<proteinExistence type="predicted"/>
<protein>
    <submittedName>
        <fullName evidence="2">Uncharacterized protein</fullName>
    </submittedName>
</protein>
<feature type="compositionally biased region" description="Acidic residues" evidence="1">
    <location>
        <begin position="54"/>
        <end position="95"/>
    </location>
</feature>
<evidence type="ECO:0000313" key="2">
    <source>
        <dbReference type="EMBL" id="VDN42612.1"/>
    </source>
</evidence>